<keyword evidence="2" id="KW-1185">Reference proteome</keyword>
<dbReference type="AlphaFoldDB" id="A0A1X9LRM5"/>
<dbReference type="Proteomes" id="UP000192775">
    <property type="component" value="Plasmid unnamed2"/>
</dbReference>
<dbReference type="RefSeq" id="WP_085021900.1">
    <property type="nucleotide sequence ID" value="NZ_BMHD01000004.1"/>
</dbReference>
<keyword evidence="1" id="KW-0614">Plasmid</keyword>
<dbReference type="KEGG" id="cphy:B5808_20460"/>
<dbReference type="EMBL" id="CP020717">
    <property type="protein sequence ID" value="ARJ07767.1"/>
    <property type="molecule type" value="Genomic_DNA"/>
</dbReference>
<evidence type="ECO:0000313" key="2">
    <source>
        <dbReference type="Proteomes" id="UP000192775"/>
    </source>
</evidence>
<proteinExistence type="predicted"/>
<accession>A0A1X9LRM5</accession>
<organism evidence="1 2">
    <name type="scientific">Cnuibacter physcomitrellae</name>
    <dbReference type="NCBI Taxonomy" id="1619308"/>
    <lineage>
        <taxon>Bacteria</taxon>
        <taxon>Bacillati</taxon>
        <taxon>Actinomycetota</taxon>
        <taxon>Actinomycetes</taxon>
        <taxon>Micrococcales</taxon>
        <taxon>Microbacteriaceae</taxon>
        <taxon>Cnuibacter</taxon>
    </lineage>
</organism>
<sequence length="326" mass="35602">MEIALAATSALAMLSIWGLVTVALLAKGFLGTKHLLMGAFFTATGVTLRQWWAFDVVEGLTGHRGVTVLLFEASSILAIMWLTWIGFFVMGGEDLVRRHRNASVTAAAVALAVLVCLFVGSDWHPTEAFMFSELHDWRAAAFTSVQWVAMAWMAIVGYLAVQRDFKISATRTSKATVILIGIGSLLAMVAVLFQGLLIVLASTGVPASDWLDWGNITINVSGAFIMGGLAVAPLAALPAAIRRDHRNRALLIRSYPLWRKLVDADSRLAMNAGAARLRDILGPASDRMVWRRRVEIVDVFSRTRVDLDEHDRAVLRELVGGANGRY</sequence>
<gene>
    <name evidence="1" type="ORF">B5808_20460</name>
</gene>
<protein>
    <submittedName>
        <fullName evidence="1">Uncharacterized protein</fullName>
    </submittedName>
</protein>
<reference evidence="1 2" key="1">
    <citation type="submission" date="2017-04" db="EMBL/GenBank/DDBJ databases">
        <authorList>
            <person name="Afonso C.L."/>
            <person name="Miller P.J."/>
            <person name="Scott M.A."/>
            <person name="Spackman E."/>
            <person name="Goraichik I."/>
            <person name="Dimitrov K.M."/>
            <person name="Suarez D.L."/>
            <person name="Swayne D.E."/>
        </authorList>
    </citation>
    <scope>NUCLEOTIDE SEQUENCE [LARGE SCALE GENOMIC DNA]</scope>
    <source>
        <strain evidence="2">XA(T)</strain>
        <plasmid evidence="2">Plasmid unnamed2</plasmid>
    </source>
</reference>
<name>A0A1X9LRM5_9MICO</name>
<geneLocation type="plasmid" evidence="1">
    <name>unnamed2</name>
</geneLocation>
<evidence type="ECO:0000313" key="1">
    <source>
        <dbReference type="EMBL" id="ARJ07767.1"/>
    </source>
</evidence>